<dbReference type="PANTHER" id="PTHR43179:SF10">
    <property type="entry name" value="GLYCOSYL TRANSFERASE"/>
    <property type="match status" value="1"/>
</dbReference>
<dbReference type="Proteomes" id="UP001628091">
    <property type="component" value="Unassembled WGS sequence"/>
</dbReference>
<accession>A0ABQ0GXE8</accession>
<gene>
    <name evidence="2" type="ORF">PPNSA23_12820</name>
</gene>
<protein>
    <submittedName>
        <fullName evidence="2">Glycosyltransferase family 2 protein</fullName>
    </submittedName>
</protein>
<organism evidence="2 3">
    <name type="scientific">Phyllobacterium phragmitis</name>
    <dbReference type="NCBI Taxonomy" id="2670329"/>
    <lineage>
        <taxon>Bacteria</taxon>
        <taxon>Pseudomonadati</taxon>
        <taxon>Pseudomonadota</taxon>
        <taxon>Alphaproteobacteria</taxon>
        <taxon>Hyphomicrobiales</taxon>
        <taxon>Phyllobacteriaceae</taxon>
        <taxon>Phyllobacterium</taxon>
    </lineage>
</organism>
<keyword evidence="3" id="KW-1185">Reference proteome</keyword>
<dbReference type="InterPro" id="IPR001173">
    <property type="entry name" value="Glyco_trans_2-like"/>
</dbReference>
<dbReference type="EMBL" id="BAAFZP010000001">
    <property type="protein sequence ID" value="GAB1581339.1"/>
    <property type="molecule type" value="Genomic_DNA"/>
</dbReference>
<evidence type="ECO:0000313" key="3">
    <source>
        <dbReference type="Proteomes" id="UP001628091"/>
    </source>
</evidence>
<reference evidence="2 3" key="1">
    <citation type="submission" date="2024-10" db="EMBL/GenBank/DDBJ databases">
        <title>Isolation, draft genome sequencing and identification of Phyllobacterium sp. NSA23, isolated from leaf soil.</title>
        <authorList>
            <person name="Akita H."/>
        </authorList>
    </citation>
    <scope>NUCLEOTIDE SEQUENCE [LARGE SCALE GENOMIC DNA]</scope>
    <source>
        <strain evidence="2 3">NSA23</strain>
    </source>
</reference>
<name>A0ABQ0GXE8_9HYPH</name>
<proteinExistence type="predicted"/>
<sequence length="279" mass="31643">MSDSSSVSTETTIREKLLLTISIVTFEPDPAELRTTLESLGQALKPFKPGSVLITLVDNSRENTIPPLLEKLPFGGNIRLIHGHGNVGFGRGHNLALDRLGEFHLILNPDIQLQSDALRIAVDFMRDNPDCALLSPHAQWPNGQRQYLCKRFPAVFDLLLRGFAPQTLRSRFDQRLSRYEMRAESQDAVFRGPPIVSGCFMFFRSDMLKRLKGFDPGYMLYFEDFDLSLRSGQIAPTAYVPDVRIVHAGGHAARKGSWHIRQFIRSAARFYMRHGLRLF</sequence>
<comment type="caution">
    <text evidence="2">The sequence shown here is derived from an EMBL/GenBank/DDBJ whole genome shotgun (WGS) entry which is preliminary data.</text>
</comment>
<feature type="domain" description="Glycosyltransferase 2-like" evidence="1">
    <location>
        <begin position="23"/>
        <end position="209"/>
    </location>
</feature>
<dbReference type="Gene3D" id="3.90.550.10">
    <property type="entry name" value="Spore Coat Polysaccharide Biosynthesis Protein SpsA, Chain A"/>
    <property type="match status" value="1"/>
</dbReference>
<dbReference type="InterPro" id="IPR029044">
    <property type="entry name" value="Nucleotide-diphossugar_trans"/>
</dbReference>
<dbReference type="Pfam" id="PF00535">
    <property type="entry name" value="Glycos_transf_2"/>
    <property type="match status" value="1"/>
</dbReference>
<dbReference type="PANTHER" id="PTHR43179">
    <property type="entry name" value="RHAMNOSYLTRANSFERASE WBBL"/>
    <property type="match status" value="1"/>
</dbReference>
<evidence type="ECO:0000259" key="1">
    <source>
        <dbReference type="Pfam" id="PF00535"/>
    </source>
</evidence>
<dbReference type="RefSeq" id="WP_407864190.1">
    <property type="nucleotide sequence ID" value="NZ_BAAFZP010000001.1"/>
</dbReference>
<dbReference type="SUPFAM" id="SSF53448">
    <property type="entry name" value="Nucleotide-diphospho-sugar transferases"/>
    <property type="match status" value="1"/>
</dbReference>
<evidence type="ECO:0000313" key="2">
    <source>
        <dbReference type="EMBL" id="GAB1581339.1"/>
    </source>
</evidence>